<evidence type="ECO:0000259" key="1">
    <source>
        <dbReference type="PROSITE" id="PS51186"/>
    </source>
</evidence>
<dbReference type="InterPro" id="IPR036527">
    <property type="entry name" value="SCP2_sterol-bd_dom_sf"/>
</dbReference>
<dbReference type="PANTHER" id="PTHR37817:SF1">
    <property type="entry name" value="N-ACETYLTRANSFERASE EIS"/>
    <property type="match status" value="1"/>
</dbReference>
<dbReference type="InterPro" id="IPR016181">
    <property type="entry name" value="Acyl_CoA_acyltransferase"/>
</dbReference>
<organism evidence="2 3">
    <name type="scientific">Bacillus atrophaeus (strain 1942)</name>
    <dbReference type="NCBI Taxonomy" id="720555"/>
    <lineage>
        <taxon>Bacteria</taxon>
        <taxon>Bacillati</taxon>
        <taxon>Bacillota</taxon>
        <taxon>Bacilli</taxon>
        <taxon>Bacillales</taxon>
        <taxon>Bacillaceae</taxon>
        <taxon>Bacillus</taxon>
    </lineage>
</organism>
<evidence type="ECO:0000313" key="2">
    <source>
        <dbReference type="EMBL" id="ADP34315.1"/>
    </source>
</evidence>
<dbReference type="SUPFAM" id="SSF55729">
    <property type="entry name" value="Acyl-CoA N-acyltransferases (Nat)"/>
    <property type="match status" value="1"/>
</dbReference>
<dbReference type="PROSITE" id="PS51186">
    <property type="entry name" value="GNAT"/>
    <property type="match status" value="1"/>
</dbReference>
<dbReference type="Proteomes" id="UP000006867">
    <property type="component" value="Chromosome"/>
</dbReference>
<sequence length="385" mass="45060">MSRVVKLETDDDLDEVLRMSEYAFHYPLSDEERKKKKKILDQHHIIGVKEQGKLAAKLHIIPFTVMLEQRELKMGGIAGVAAWPEKRRKGAVKELIIESLSIMKEQKQTISFLHPFLISFYRKFGWELSFYQKVFTIKKEHFHQLEETPGTIQRLDRENGALRAEGIYSEYRKRYNGLLKRSREHWLTKISKNQFIAVYHSADEVPCGYLVYRMEKRIMHVEEMIFLNQEAQKGLWNFICQHDSMLDEAVITAEPHSELDFLIAEPRIKQELYPYSMARIVDVEGFLQQYPKQAIKEPFFFQVKDPWADWNERLFCLNSQGVSIVEEKAPENTLYCGISAFSAFFLGARSAQFLYETGQLSGPLSEIEKLDAAIRPRSPLLMDFF</sequence>
<dbReference type="EMBL" id="CP002207">
    <property type="protein sequence ID" value="ADP34315.1"/>
    <property type="molecule type" value="Genomic_DNA"/>
</dbReference>
<dbReference type="Gene3D" id="3.30.1050.10">
    <property type="entry name" value="SCP2 sterol-binding domain"/>
    <property type="match status" value="1"/>
</dbReference>
<proteinExistence type="predicted"/>
<reference evidence="2 3" key="1">
    <citation type="journal article" date="2011" name="Front. Microbiol.">
        <title>Genomic signatures of strain selection and enhancement in Bacillus atrophaeus var. globigii, a historical biowarfare simulant.</title>
        <authorList>
            <person name="Gibbons H.S."/>
            <person name="Broomall S.M."/>
            <person name="McNew L.A."/>
            <person name="Daligault H."/>
            <person name="Chapman C."/>
            <person name="Bruce D."/>
            <person name="Karavis M."/>
            <person name="Krepps M."/>
            <person name="McGregor P.A."/>
            <person name="Hong C."/>
            <person name="Park K.H."/>
            <person name="Akmal A."/>
            <person name="Feldman A."/>
            <person name="Lin J.S."/>
            <person name="Chang W.E."/>
            <person name="Higgs B.W."/>
            <person name="Demirev P."/>
            <person name="Lindquist J."/>
            <person name="Liem A."/>
            <person name="Fochler E."/>
            <person name="Read T.D."/>
            <person name="Tapia R."/>
            <person name="Johnson S."/>
            <person name="Bishop-Lilly K.A."/>
            <person name="Detter C."/>
            <person name="Han C."/>
            <person name="Sozhamannan S."/>
            <person name="Rosenzweig C.N."/>
            <person name="Skowronski E.W."/>
        </authorList>
    </citation>
    <scope>NUCLEOTIDE SEQUENCE [LARGE SCALE GENOMIC DNA]</scope>
    <source>
        <strain evidence="2 3">1942</strain>
    </source>
</reference>
<dbReference type="Pfam" id="PF17668">
    <property type="entry name" value="Acetyltransf_17"/>
    <property type="match status" value="1"/>
</dbReference>
<dbReference type="InterPro" id="IPR051554">
    <property type="entry name" value="Acetyltransferase_Eis"/>
</dbReference>
<feature type="domain" description="N-acetyltransferase" evidence="1">
    <location>
        <begin position="3"/>
        <end position="146"/>
    </location>
</feature>
<protein>
    <submittedName>
        <fullName evidence="2">Acetyltransferase</fullName>
    </submittedName>
</protein>
<dbReference type="Pfam" id="PF13530">
    <property type="entry name" value="SCP2_2"/>
    <property type="match status" value="1"/>
</dbReference>
<accession>A0ABM5M292</accession>
<name>A0ABM5M292_BACA1</name>
<dbReference type="PANTHER" id="PTHR37817">
    <property type="entry name" value="N-ACETYLTRANSFERASE EIS"/>
    <property type="match status" value="1"/>
</dbReference>
<dbReference type="InterPro" id="IPR000182">
    <property type="entry name" value="GNAT_dom"/>
</dbReference>
<dbReference type="InterPro" id="IPR025559">
    <property type="entry name" value="Eis_dom"/>
</dbReference>
<dbReference type="Gene3D" id="3.40.630.30">
    <property type="match status" value="2"/>
</dbReference>
<keyword evidence="3" id="KW-1185">Reference proteome</keyword>
<evidence type="ECO:0000313" key="3">
    <source>
        <dbReference type="Proteomes" id="UP000006867"/>
    </source>
</evidence>
<gene>
    <name evidence="2" type="ordered locus">BATR1942_16980</name>
</gene>
<dbReference type="InterPro" id="IPR041380">
    <property type="entry name" value="Acetyltransf_17"/>
</dbReference>
<dbReference type="SUPFAM" id="SSF55718">
    <property type="entry name" value="SCP-like"/>
    <property type="match status" value="1"/>
</dbReference>
<dbReference type="Pfam" id="PF13527">
    <property type="entry name" value="Acetyltransf_9"/>
    <property type="match status" value="1"/>
</dbReference>
<dbReference type="RefSeq" id="WP_003326415.1">
    <property type="nucleotide sequence ID" value="NC_014639.1"/>
</dbReference>